<feature type="transmembrane region" description="Helical" evidence="2">
    <location>
        <begin position="665"/>
        <end position="683"/>
    </location>
</feature>
<keyword evidence="2" id="KW-0812">Transmembrane</keyword>
<evidence type="ECO:0000256" key="2">
    <source>
        <dbReference type="SAM" id="Phobius"/>
    </source>
</evidence>
<dbReference type="Proteomes" id="UP000006671">
    <property type="component" value="Unassembled WGS sequence"/>
</dbReference>
<keyword evidence="3" id="KW-0732">Signal</keyword>
<dbReference type="EMBL" id="GG738925">
    <property type="protein sequence ID" value="EFC36798.1"/>
    <property type="molecule type" value="Genomic_DNA"/>
</dbReference>
<keyword evidence="2" id="KW-1133">Transmembrane helix</keyword>
<feature type="signal peptide" evidence="3">
    <location>
        <begin position="1"/>
        <end position="23"/>
    </location>
</feature>
<dbReference type="VEuPathDB" id="AmoebaDB:NAEGRDRAFT_54155"/>
<dbReference type="KEGG" id="ngr:NAEGRDRAFT_54155"/>
<organism evidence="5">
    <name type="scientific">Naegleria gruberi</name>
    <name type="common">Amoeba</name>
    <dbReference type="NCBI Taxonomy" id="5762"/>
    <lineage>
        <taxon>Eukaryota</taxon>
        <taxon>Discoba</taxon>
        <taxon>Heterolobosea</taxon>
        <taxon>Tetramitia</taxon>
        <taxon>Eutetramitia</taxon>
        <taxon>Vahlkampfiidae</taxon>
        <taxon>Naegleria</taxon>
    </lineage>
</organism>
<evidence type="ECO:0000256" key="1">
    <source>
        <dbReference type="SAM" id="MobiDB-lite"/>
    </source>
</evidence>
<dbReference type="InParanoid" id="D2W2B7"/>
<protein>
    <submittedName>
        <fullName evidence="4">Predicted protein</fullName>
    </submittedName>
</protein>
<proteinExistence type="predicted"/>
<feature type="chain" id="PRO_5003038943" evidence="3">
    <location>
        <begin position="24"/>
        <end position="684"/>
    </location>
</feature>
<name>D2W2B7_NAEGR</name>
<evidence type="ECO:0000313" key="4">
    <source>
        <dbReference type="EMBL" id="EFC36798.1"/>
    </source>
</evidence>
<keyword evidence="2" id="KW-0472">Membrane</keyword>
<feature type="region of interest" description="Disordered" evidence="1">
    <location>
        <begin position="622"/>
        <end position="648"/>
    </location>
</feature>
<dbReference type="RefSeq" id="XP_002669542.1">
    <property type="nucleotide sequence ID" value="XM_002669496.1"/>
</dbReference>
<sequence length="684" mass="76391">MVNKVCLLILLAVSLLLFASVTCENIVYSTTTYMDGTLVPSFETNVETNLFNSTNPNSRSLQEDCTLCPVGGDCTCAGTCPVSSYDYKDFFIKTTCPNGFYLTSLSLQCRTSVIGDSKVFILSPSEFDIYKADDTKLPAIRFNTNNCIDYRFNITEDQTLVYYWLDLRPAVYTAKWWFKFVGTCNKIQAGQPVRMDVQPSVVTLTNTTFFDISTTLYDRNNIIAGNAEGEMRLVVDPAQNQGFQLTSSSPVLWGNSTFKLMKFKTALPQVVYQVFYTNGNYSINETRTMNMTGDQVTFICNIPKYMIINQVVNVDFALVDSQNQVVQSVSSNFAKLGSPQLGSDCMYYLTTEGIFRYVSPAERDIPLTRGRGSMTLRAPMTVRSNSFYIDLYYMLRTKTYFTFETTGPPYDAQITIIDGEFGSGTDTAFSVSIYDGKMEYSPSLVKACSDVVKIVSDPPLEGFPVESKAVEGVALFNTMLISDPRNIKLQILVNNQALTSKNVRVGDNVKLALSVDKYLISPGDSFYGNISIYDMFDNFLNMSTGNAFLNITYNGNQFMKINSKVVNGFCMFSPSSIPKIYTSRVYIQAGFYSQFNQLFLSETFEMQVYNLSPYPTPKPTISPMMSKKAEHSSGGNNPTNPSKPLNSVQIPAIKSNNQRINNANSVNIGSVILLVFFLFLISMH</sequence>
<dbReference type="AlphaFoldDB" id="D2W2B7"/>
<feature type="compositionally biased region" description="Polar residues" evidence="1">
    <location>
        <begin position="633"/>
        <end position="648"/>
    </location>
</feature>
<accession>D2W2B7</accession>
<evidence type="ECO:0000313" key="5">
    <source>
        <dbReference type="Proteomes" id="UP000006671"/>
    </source>
</evidence>
<dbReference type="GeneID" id="8862937"/>
<reference evidence="4 5" key="1">
    <citation type="journal article" date="2010" name="Cell">
        <title>The genome of Naegleria gruberi illuminates early eukaryotic versatility.</title>
        <authorList>
            <person name="Fritz-Laylin L.K."/>
            <person name="Prochnik S.E."/>
            <person name="Ginger M.L."/>
            <person name="Dacks J.B."/>
            <person name="Carpenter M.L."/>
            <person name="Field M.C."/>
            <person name="Kuo A."/>
            <person name="Paredez A."/>
            <person name="Chapman J."/>
            <person name="Pham J."/>
            <person name="Shu S."/>
            <person name="Neupane R."/>
            <person name="Cipriano M."/>
            <person name="Mancuso J."/>
            <person name="Tu H."/>
            <person name="Salamov A."/>
            <person name="Lindquist E."/>
            <person name="Shapiro H."/>
            <person name="Lucas S."/>
            <person name="Grigoriev I.V."/>
            <person name="Cande W.Z."/>
            <person name="Fulton C."/>
            <person name="Rokhsar D.S."/>
            <person name="Dawson S.C."/>
        </authorList>
    </citation>
    <scope>NUCLEOTIDE SEQUENCE [LARGE SCALE GENOMIC DNA]</scope>
    <source>
        <strain evidence="4 5">NEG-M</strain>
    </source>
</reference>
<gene>
    <name evidence="4" type="ORF">NAEGRDRAFT_54155</name>
</gene>
<evidence type="ECO:0000256" key="3">
    <source>
        <dbReference type="SAM" id="SignalP"/>
    </source>
</evidence>
<keyword evidence="5" id="KW-1185">Reference proteome</keyword>